<feature type="transmembrane region" description="Helical" evidence="5">
    <location>
        <begin position="6"/>
        <end position="24"/>
    </location>
</feature>
<accession>A0A9X0H6U1</accession>
<keyword evidence="4" id="KW-0802">TPR repeat</keyword>
<dbReference type="InterPro" id="IPR051263">
    <property type="entry name" value="C-type_cytochrome_biogenesis"/>
</dbReference>
<gene>
    <name evidence="8" type="ORF">ALO73_01490</name>
</gene>
<keyword evidence="3" id="KW-0201">Cytochrome c-type biogenesis</keyword>
<dbReference type="InterPro" id="IPR011990">
    <property type="entry name" value="TPR-like_helical_dom_sf"/>
</dbReference>
<dbReference type="SUPFAM" id="SSF48452">
    <property type="entry name" value="TPR-like"/>
    <property type="match status" value="1"/>
</dbReference>
<dbReference type="Proteomes" id="UP000050345">
    <property type="component" value="Unassembled WGS sequence"/>
</dbReference>
<evidence type="ECO:0000256" key="2">
    <source>
        <dbReference type="ARBA" id="ARBA00022737"/>
    </source>
</evidence>
<feature type="domain" description="Cytochrome c-type biogenesis protein H TPR" evidence="7">
    <location>
        <begin position="131"/>
        <end position="256"/>
    </location>
</feature>
<keyword evidence="2" id="KW-0677">Repeat</keyword>
<dbReference type="PANTHER" id="PTHR47870">
    <property type="entry name" value="CYTOCHROME C-TYPE BIOGENESIS PROTEIN CCMH"/>
    <property type="match status" value="1"/>
</dbReference>
<feature type="transmembrane region" description="Helical" evidence="5">
    <location>
        <begin position="95"/>
        <end position="113"/>
    </location>
</feature>
<dbReference type="Pfam" id="PF23914">
    <property type="entry name" value="TPR_CcmH_CycH"/>
    <property type="match status" value="1"/>
</dbReference>
<evidence type="ECO:0000313" key="9">
    <source>
        <dbReference type="Proteomes" id="UP000050345"/>
    </source>
</evidence>
<sequence length="393" mass="42281">MTDFWIATGLLLLVALGFLLIPVLRGHRAQREEDRTALNVALYQERLSELQVQQEQGVLSVTQLQGARAEAARELLADTEGAEPARTSRLGKPSLVLAAVLVPVMGLAGYLQLGASDRVELSREFSRPPTSLADLTQRLERSVQAQPDSAENLYFLARSYMAQNRPGDAAQMFERSVALAGRSPELLGQWAQALYFASDKHFTAQVQALTDEALQADPNEVTSLGLLGIAAFETQRYQAAVDYWTRLLAALPAQDASRSALEGGIARARENLAGQAAPVKARALKVRVTLAASLKGNVHPGDSVFIFARAINGPTAPLAVKRITVADLPAEVELSDADAMMPQLNLSNFAQVQLVARVSRAGQPTTGEWVGRSQPLASDIAAQQLVTIDSPDN</sequence>
<dbReference type="InterPro" id="IPR019734">
    <property type="entry name" value="TPR_rpt"/>
</dbReference>
<comment type="caution">
    <text evidence="8">The sequence shown here is derived from an EMBL/GenBank/DDBJ whole genome shotgun (WGS) entry which is preliminary data.</text>
</comment>
<dbReference type="Pfam" id="PF23892">
    <property type="entry name" value="Ig_CycH"/>
    <property type="match status" value="1"/>
</dbReference>
<dbReference type="InterPro" id="IPR017560">
    <property type="entry name" value="Cyt_c_biogenesis_CcmI"/>
</dbReference>
<dbReference type="PANTHER" id="PTHR47870:SF4">
    <property type="entry name" value="CYTOCHROME C-TYPE BIOGENESIS PROTEIN CYCH"/>
    <property type="match status" value="1"/>
</dbReference>
<dbReference type="SMART" id="SM00028">
    <property type="entry name" value="TPR"/>
    <property type="match status" value="2"/>
</dbReference>
<dbReference type="GO" id="GO:0030313">
    <property type="term" value="C:cell envelope"/>
    <property type="evidence" value="ECO:0007669"/>
    <property type="project" value="UniProtKB-SubCell"/>
</dbReference>
<dbReference type="NCBIfam" id="TIGR03142">
    <property type="entry name" value="cytochro_ccmI"/>
    <property type="match status" value="1"/>
</dbReference>
<evidence type="ECO:0000256" key="3">
    <source>
        <dbReference type="ARBA" id="ARBA00022748"/>
    </source>
</evidence>
<dbReference type="GO" id="GO:0005886">
    <property type="term" value="C:plasma membrane"/>
    <property type="evidence" value="ECO:0007669"/>
    <property type="project" value="TreeGrafter"/>
</dbReference>
<evidence type="ECO:0000259" key="6">
    <source>
        <dbReference type="Pfam" id="PF23892"/>
    </source>
</evidence>
<dbReference type="InterPro" id="IPR056413">
    <property type="entry name" value="TPR_CcmH_CycH"/>
</dbReference>
<keyword evidence="5" id="KW-0812">Transmembrane</keyword>
<dbReference type="EMBL" id="LJQF01000031">
    <property type="protein sequence ID" value="KPX17995.1"/>
    <property type="molecule type" value="Genomic_DNA"/>
</dbReference>
<reference evidence="8 9" key="1">
    <citation type="submission" date="2015-09" db="EMBL/GenBank/DDBJ databases">
        <title>Genome announcement of multiple Pseudomonas syringae strains.</title>
        <authorList>
            <person name="Thakur S."/>
            <person name="Wang P.W."/>
            <person name="Gong Y."/>
            <person name="Weir B.S."/>
            <person name="Guttman D.S."/>
        </authorList>
    </citation>
    <scope>NUCLEOTIDE SEQUENCE [LARGE SCALE GENOMIC DNA]</scope>
    <source>
        <strain evidence="8 9">ICMP9757</strain>
    </source>
</reference>
<evidence type="ECO:0000256" key="1">
    <source>
        <dbReference type="ARBA" id="ARBA00004196"/>
    </source>
</evidence>
<dbReference type="GO" id="GO:0017004">
    <property type="term" value="P:cytochrome complex assembly"/>
    <property type="evidence" value="ECO:0007669"/>
    <property type="project" value="UniProtKB-KW"/>
</dbReference>
<evidence type="ECO:0000256" key="5">
    <source>
        <dbReference type="SAM" id="Phobius"/>
    </source>
</evidence>
<name>A0A9X0H6U1_PSESX</name>
<dbReference type="AlphaFoldDB" id="A0A9X0H6U1"/>
<feature type="domain" description="Cytochrome c-type biogenesis protein H Ig-like" evidence="6">
    <location>
        <begin position="284"/>
        <end position="389"/>
    </location>
</feature>
<evidence type="ECO:0000313" key="8">
    <source>
        <dbReference type="EMBL" id="KPX17995.1"/>
    </source>
</evidence>
<dbReference type="InterPro" id="IPR056412">
    <property type="entry name" value="Ig_CycH"/>
</dbReference>
<proteinExistence type="predicted"/>
<dbReference type="Gene3D" id="1.25.40.10">
    <property type="entry name" value="Tetratricopeptide repeat domain"/>
    <property type="match status" value="1"/>
</dbReference>
<evidence type="ECO:0000259" key="7">
    <source>
        <dbReference type="Pfam" id="PF23914"/>
    </source>
</evidence>
<keyword evidence="5" id="KW-0472">Membrane</keyword>
<protein>
    <submittedName>
        <fullName evidence="8">Cytochrome c-type bioproteinsis protein</fullName>
    </submittedName>
</protein>
<comment type="subcellular location">
    <subcellularLocation>
        <location evidence="1">Cell envelope</location>
    </subcellularLocation>
</comment>
<organism evidence="8 9">
    <name type="scientific">Pseudomonas syringae pv. daphniphylli</name>
    <dbReference type="NCBI Taxonomy" id="264455"/>
    <lineage>
        <taxon>Bacteria</taxon>
        <taxon>Pseudomonadati</taxon>
        <taxon>Pseudomonadota</taxon>
        <taxon>Gammaproteobacteria</taxon>
        <taxon>Pseudomonadales</taxon>
        <taxon>Pseudomonadaceae</taxon>
        <taxon>Pseudomonas</taxon>
        <taxon>Pseudomonas syringae</taxon>
    </lineage>
</organism>
<evidence type="ECO:0000256" key="4">
    <source>
        <dbReference type="ARBA" id="ARBA00022803"/>
    </source>
</evidence>
<dbReference type="RefSeq" id="WP_044320913.1">
    <property type="nucleotide sequence ID" value="NZ_JYHD01000019.1"/>
</dbReference>
<keyword evidence="5" id="KW-1133">Transmembrane helix</keyword>